<sequence length="714" mass="79047">MAEDPRTQNGETPSKRRLSLRLSGETTASDKKPRFESNGGFGTRNLGNSDYNSEADAPETATSSRFPHHSTSSYSSPTSSAGGDERDFQEQDRYDGHRHSRSRFPAHRRRPSFPPTWVTSDNDRQAAAQLGQSSMSSRPQSYHATPSASAAASRHSSPPPSFNLSSGQPLVNPPPKTQAAFVGKLYSMLEDDDIVKTGLIYWSAEGSTFTCPNPTEFSKTVLPRFFKHNNWQSFVRQLNMYSLVNDIYSTSTDPQAWEFRHSLFRRGEPHLLASIKRKSSRPSTHDGAQPISPTEEPPDAPKPVAGWMREGGPAAFRLTSPPPGPRVIFPYQNQNHNQNEGPRPASRGGLWESRQPGPPHSAQQQQRMLPPDTQPPQPQSQQPRFHPDPTRPPLSAQRFLPPAYPDGALCPPPSQVVSGDSLAGQVTVLEEKVQKLTEILNNDRVEHVRSNLDFTSYLLQMVGWAAGDQPSLEMKALQDTLNRVNGDMRQKYEALMASDALAIMASGAMNGRDRERVEAHERDRPGERDERRMRMPFEPPPSHPPRSIHAGLPNIRLPPNNDIPRGHTPRTSPLNRDFGELPPLARPPSGSGLDLGLGPNSGSGLPYDTFPNSSYSSNLPIPLTLSRSSNPNVSYFQPPPPLTPTALRTNGTRQSPVRSEGQKGSDDQQEGRRSMHPENEHRSRTKPDDSDLPKEEKPSLEDIKPRGGLRNLLN</sequence>
<dbReference type="EMBL" id="KI669492">
    <property type="protein sequence ID" value="OCF38148.1"/>
    <property type="molecule type" value="Genomic_DNA"/>
</dbReference>
<evidence type="ECO:0000256" key="7">
    <source>
        <dbReference type="ARBA" id="ARBA00062171"/>
    </source>
</evidence>
<evidence type="ECO:0000256" key="4">
    <source>
        <dbReference type="ARBA" id="ARBA00023125"/>
    </source>
</evidence>
<comment type="subcellular location">
    <subcellularLocation>
        <location evidence="1">Nucleus</location>
    </subcellularLocation>
</comment>
<feature type="compositionally biased region" description="Polar residues" evidence="9">
    <location>
        <begin position="130"/>
        <end position="144"/>
    </location>
</feature>
<dbReference type="InterPro" id="IPR036390">
    <property type="entry name" value="WH_DNA-bd_sf"/>
</dbReference>
<feature type="compositionally biased region" description="Basic and acidic residues" evidence="9">
    <location>
        <begin position="660"/>
        <end position="705"/>
    </location>
</feature>
<feature type="compositionally biased region" description="Polar residues" evidence="9">
    <location>
        <begin position="331"/>
        <end position="340"/>
    </location>
</feature>
<dbReference type="SMART" id="SM00415">
    <property type="entry name" value="HSF"/>
    <property type="match status" value="1"/>
</dbReference>
<evidence type="ECO:0000256" key="1">
    <source>
        <dbReference type="ARBA" id="ARBA00004123"/>
    </source>
</evidence>
<dbReference type="GO" id="GO:0043565">
    <property type="term" value="F:sequence-specific DNA binding"/>
    <property type="evidence" value="ECO:0007669"/>
    <property type="project" value="InterPro"/>
</dbReference>
<evidence type="ECO:0000313" key="12">
    <source>
        <dbReference type="Proteomes" id="UP000092666"/>
    </source>
</evidence>
<dbReference type="STRING" id="1296120.A0A1B9H4G1"/>
<dbReference type="SUPFAM" id="SSF46785">
    <property type="entry name" value="Winged helix' DNA-binding domain"/>
    <property type="match status" value="1"/>
</dbReference>
<dbReference type="AlphaFoldDB" id="A0A1B9H4G1"/>
<comment type="similarity">
    <text evidence="2 8">Belongs to the HSF family.</text>
</comment>
<evidence type="ECO:0000256" key="9">
    <source>
        <dbReference type="SAM" id="MobiDB-lite"/>
    </source>
</evidence>
<feature type="region of interest" description="Disordered" evidence="9">
    <location>
        <begin position="1"/>
        <end position="175"/>
    </location>
</feature>
<comment type="subunit">
    <text evidence="7">Homotrimer. Homotrimerization increases the affinity of HSF1 to DNA. Interacts with transcriptional coregulator SSA1 on chromatin.</text>
</comment>
<keyword evidence="4" id="KW-0238">DNA-binding</keyword>
<dbReference type="InterPro" id="IPR036388">
    <property type="entry name" value="WH-like_DNA-bd_sf"/>
</dbReference>
<organism evidence="11 12">
    <name type="scientific">Kwoniella heveanensis BCC8398</name>
    <dbReference type="NCBI Taxonomy" id="1296120"/>
    <lineage>
        <taxon>Eukaryota</taxon>
        <taxon>Fungi</taxon>
        <taxon>Dikarya</taxon>
        <taxon>Basidiomycota</taxon>
        <taxon>Agaricomycotina</taxon>
        <taxon>Tremellomycetes</taxon>
        <taxon>Tremellales</taxon>
        <taxon>Cryptococcaceae</taxon>
        <taxon>Kwoniella</taxon>
    </lineage>
</organism>
<keyword evidence="6" id="KW-0539">Nucleus</keyword>
<dbReference type="Pfam" id="PF00447">
    <property type="entry name" value="HSF_DNA-bind"/>
    <property type="match status" value="1"/>
</dbReference>
<reference evidence="11 12" key="1">
    <citation type="submission" date="2013-07" db="EMBL/GenBank/DDBJ databases">
        <title>The Genome Sequence of Cryptococcus heveanensis BCC8398.</title>
        <authorList>
            <consortium name="The Broad Institute Genome Sequencing Platform"/>
            <person name="Cuomo C."/>
            <person name="Litvintseva A."/>
            <person name="Chen Y."/>
            <person name="Heitman J."/>
            <person name="Sun S."/>
            <person name="Springer D."/>
            <person name="Dromer F."/>
            <person name="Young S.K."/>
            <person name="Zeng Q."/>
            <person name="Gargeya S."/>
            <person name="Fitzgerald M."/>
            <person name="Abouelleil A."/>
            <person name="Alvarado L."/>
            <person name="Berlin A.M."/>
            <person name="Chapman S.B."/>
            <person name="Dewar J."/>
            <person name="Goldberg J."/>
            <person name="Griggs A."/>
            <person name="Gujja S."/>
            <person name="Hansen M."/>
            <person name="Howarth C."/>
            <person name="Imamovic A."/>
            <person name="Larimer J."/>
            <person name="McCowan C."/>
            <person name="Murphy C."/>
            <person name="Pearson M."/>
            <person name="Priest M."/>
            <person name="Roberts A."/>
            <person name="Saif S."/>
            <person name="Shea T."/>
            <person name="Sykes S."/>
            <person name="Wortman J."/>
            <person name="Nusbaum C."/>
            <person name="Birren B."/>
        </authorList>
    </citation>
    <scope>NUCLEOTIDE SEQUENCE [LARGE SCALE GENOMIC DNA]</scope>
    <source>
        <strain evidence="11 12">BCC8398</strain>
    </source>
</reference>
<name>A0A1B9H4G1_9TREE</name>
<gene>
    <name evidence="11" type="ORF">I316_00372</name>
</gene>
<dbReference type="Gene3D" id="1.10.10.10">
    <property type="entry name" value="Winged helix-like DNA-binding domain superfamily/Winged helix DNA-binding domain"/>
    <property type="match status" value="1"/>
</dbReference>
<dbReference type="PANTHER" id="PTHR10015:SF427">
    <property type="entry name" value="HEAT SHOCK FACTOR PROTEIN"/>
    <property type="match status" value="1"/>
</dbReference>
<keyword evidence="5" id="KW-0804">Transcription</keyword>
<evidence type="ECO:0000259" key="10">
    <source>
        <dbReference type="SMART" id="SM00415"/>
    </source>
</evidence>
<feature type="domain" description="HSF-type DNA-binding" evidence="10">
    <location>
        <begin position="177"/>
        <end position="278"/>
    </location>
</feature>
<reference evidence="12" key="2">
    <citation type="submission" date="2013-12" db="EMBL/GenBank/DDBJ databases">
        <title>Evolution of pathogenesis and genome organization in the Tremellales.</title>
        <authorList>
            <person name="Cuomo C."/>
            <person name="Litvintseva A."/>
            <person name="Heitman J."/>
            <person name="Chen Y."/>
            <person name="Sun S."/>
            <person name="Springer D."/>
            <person name="Dromer F."/>
            <person name="Young S."/>
            <person name="Zeng Q."/>
            <person name="Chapman S."/>
            <person name="Gujja S."/>
            <person name="Saif S."/>
            <person name="Birren B."/>
        </authorList>
    </citation>
    <scope>NUCLEOTIDE SEQUENCE [LARGE SCALE GENOMIC DNA]</scope>
    <source>
        <strain evidence="12">BCC8398</strain>
    </source>
</reference>
<dbReference type="PANTHER" id="PTHR10015">
    <property type="entry name" value="HEAT SHOCK TRANSCRIPTION FACTOR"/>
    <property type="match status" value="1"/>
</dbReference>
<evidence type="ECO:0000313" key="11">
    <source>
        <dbReference type="EMBL" id="OCF38148.1"/>
    </source>
</evidence>
<feature type="region of interest" description="Disordered" evidence="9">
    <location>
        <begin position="275"/>
        <end position="407"/>
    </location>
</feature>
<dbReference type="OrthoDB" id="60033at2759"/>
<feature type="compositionally biased region" description="Basic and acidic residues" evidence="9">
    <location>
        <begin position="83"/>
        <end position="97"/>
    </location>
</feature>
<feature type="compositionally biased region" description="Low complexity" evidence="9">
    <location>
        <begin position="146"/>
        <end position="156"/>
    </location>
</feature>
<accession>A0A1B9H4G1</accession>
<feature type="compositionally biased region" description="Polar residues" evidence="9">
    <location>
        <begin position="610"/>
        <end position="635"/>
    </location>
</feature>
<evidence type="ECO:0000256" key="6">
    <source>
        <dbReference type="ARBA" id="ARBA00023242"/>
    </source>
</evidence>
<keyword evidence="12" id="KW-1185">Reference proteome</keyword>
<evidence type="ECO:0000256" key="3">
    <source>
        <dbReference type="ARBA" id="ARBA00023015"/>
    </source>
</evidence>
<feature type="compositionally biased region" description="Low complexity" evidence="9">
    <location>
        <begin position="62"/>
        <end position="80"/>
    </location>
</feature>
<evidence type="ECO:0000256" key="8">
    <source>
        <dbReference type="RuleBase" id="RU004020"/>
    </source>
</evidence>
<evidence type="ECO:0000256" key="5">
    <source>
        <dbReference type="ARBA" id="ARBA00023163"/>
    </source>
</evidence>
<dbReference type="InterPro" id="IPR000232">
    <property type="entry name" value="HSF_DNA-bd"/>
</dbReference>
<dbReference type="GO" id="GO:0005634">
    <property type="term" value="C:nucleus"/>
    <property type="evidence" value="ECO:0007669"/>
    <property type="project" value="UniProtKB-SubCell"/>
</dbReference>
<feature type="compositionally biased region" description="Basic and acidic residues" evidence="9">
    <location>
        <begin position="511"/>
        <end position="535"/>
    </location>
</feature>
<protein>
    <recommendedName>
        <fullName evidence="10">HSF-type DNA-binding domain-containing protein</fullName>
    </recommendedName>
</protein>
<dbReference type="FunFam" id="1.10.10.10:FF:000027">
    <property type="entry name" value="Heat shock transcription factor 1"/>
    <property type="match status" value="1"/>
</dbReference>
<proteinExistence type="inferred from homology"/>
<evidence type="ECO:0000256" key="2">
    <source>
        <dbReference type="ARBA" id="ARBA00006403"/>
    </source>
</evidence>
<dbReference type="Proteomes" id="UP000092666">
    <property type="component" value="Unassembled WGS sequence"/>
</dbReference>
<feature type="compositionally biased region" description="Basic residues" evidence="9">
    <location>
        <begin position="98"/>
        <end position="111"/>
    </location>
</feature>
<dbReference type="GO" id="GO:0003700">
    <property type="term" value="F:DNA-binding transcription factor activity"/>
    <property type="evidence" value="ECO:0007669"/>
    <property type="project" value="InterPro"/>
</dbReference>
<feature type="region of interest" description="Disordered" evidence="9">
    <location>
        <begin position="510"/>
        <end position="714"/>
    </location>
</feature>
<keyword evidence="3" id="KW-0805">Transcription regulation</keyword>
<feature type="compositionally biased region" description="Polar residues" evidence="9">
    <location>
        <begin position="648"/>
        <end position="657"/>
    </location>
</feature>